<name>A0A5N6KT35_9ROSI</name>
<gene>
    <name evidence="2" type="ORF">FH972_022593</name>
</gene>
<evidence type="ECO:0000313" key="3">
    <source>
        <dbReference type="Proteomes" id="UP000327013"/>
    </source>
</evidence>
<comment type="caution">
    <text evidence="2">The sequence shown here is derived from an EMBL/GenBank/DDBJ whole genome shotgun (WGS) entry which is preliminary data.</text>
</comment>
<feature type="compositionally biased region" description="Basic and acidic residues" evidence="1">
    <location>
        <begin position="500"/>
        <end position="509"/>
    </location>
</feature>
<feature type="compositionally biased region" description="Gly residues" evidence="1">
    <location>
        <begin position="562"/>
        <end position="573"/>
    </location>
</feature>
<dbReference type="OrthoDB" id="4149149at2759"/>
<feature type="region of interest" description="Disordered" evidence="1">
    <location>
        <begin position="398"/>
        <end position="459"/>
    </location>
</feature>
<feature type="region of interest" description="Disordered" evidence="1">
    <location>
        <begin position="500"/>
        <end position="531"/>
    </location>
</feature>
<evidence type="ECO:0000313" key="2">
    <source>
        <dbReference type="EMBL" id="KAB8342999.1"/>
    </source>
</evidence>
<dbReference type="AlphaFoldDB" id="A0A5N6KT35"/>
<dbReference type="EMBL" id="VIBQ01000012">
    <property type="protein sequence ID" value="KAB8342999.1"/>
    <property type="molecule type" value="Genomic_DNA"/>
</dbReference>
<sequence length="729" mass="79277">MPARNNPREVADPEVEADVHLLILDYLAYRATQAVLDDLDKDESESGHEPQASTVEQHIALFNGVDSRNARPPHPLCPSVSRSVTLRVKLLQFVITYNAYLHPEFAENKFSEESMIALRIESGKRAEFWWRYHKLEPEGAKEEAELERKAYHSMDSMKHVHPDQSQWASRPGLLDLVPEFIQLTATRMHLHGEGDNADEEDDQAQWGVSEGWLRLAADMMLQSCRDSPANIVRTIHPALEAFSWGPLPLRLSGQTNQTDRMDIDEHVSSDLFRSQLDGNGDDFSQDRLWRKDGEDPANLNSIFNIPSGPEATSSSPETWNALRADHINRIPDDIRNSEPSHAFHPALMGFLRSLMTSIAPPLLSQLERDNSEHIWLEELDLTTEESARLRDVAKALPNPHPLLTRRHPGARRTALPPNLPQTSALPAPSPHNPVFSTQRRRPRCTARKEPHREAVGASPGCEDGAAVRVEGRADGEACVRELRGGGEGAVWRDERAGEGLRRARTDRGRGISRRRGRGSVSDGAGGRGVQGDGVARGAADCLDNVPLAAARPGLRGVEQPQGGPGLAAGGDVGDVGDEQGAGAVGLCGEEADGGGGGGVDADEACFGGGGGVDVGYCPVSWVGDGLEGPGGRRGKGVRGGGVIVEEGVAVSWSVAVDTAGLCKRRGEREPQRSNNCCVESRREFAWPGGQRASSAMAWKLRGSWLDMDNVQKTIHENSNELRTMAIVMQ</sequence>
<dbReference type="Proteomes" id="UP000327013">
    <property type="component" value="Unassembled WGS sequence"/>
</dbReference>
<keyword evidence="3" id="KW-1185">Reference proteome</keyword>
<protein>
    <submittedName>
        <fullName evidence="2">Uncharacterized protein</fullName>
    </submittedName>
</protein>
<feature type="region of interest" description="Disordered" evidence="1">
    <location>
        <begin position="554"/>
        <end position="575"/>
    </location>
</feature>
<proteinExistence type="predicted"/>
<evidence type="ECO:0000256" key="1">
    <source>
        <dbReference type="SAM" id="MobiDB-lite"/>
    </source>
</evidence>
<organism evidence="2 3">
    <name type="scientific">Carpinus fangiana</name>
    <dbReference type="NCBI Taxonomy" id="176857"/>
    <lineage>
        <taxon>Eukaryota</taxon>
        <taxon>Viridiplantae</taxon>
        <taxon>Streptophyta</taxon>
        <taxon>Embryophyta</taxon>
        <taxon>Tracheophyta</taxon>
        <taxon>Spermatophyta</taxon>
        <taxon>Magnoliopsida</taxon>
        <taxon>eudicotyledons</taxon>
        <taxon>Gunneridae</taxon>
        <taxon>Pentapetalae</taxon>
        <taxon>rosids</taxon>
        <taxon>fabids</taxon>
        <taxon>Fagales</taxon>
        <taxon>Betulaceae</taxon>
        <taxon>Carpinus</taxon>
    </lineage>
</organism>
<accession>A0A5N6KT35</accession>
<reference evidence="2 3" key="1">
    <citation type="submission" date="2019-06" db="EMBL/GenBank/DDBJ databases">
        <title>A chromosomal-level reference genome of Carpinus fangiana (Coryloideae, Betulaceae).</title>
        <authorList>
            <person name="Yang X."/>
            <person name="Wang Z."/>
            <person name="Zhang L."/>
            <person name="Hao G."/>
            <person name="Liu J."/>
            <person name="Yang Y."/>
        </authorList>
    </citation>
    <scope>NUCLEOTIDE SEQUENCE [LARGE SCALE GENOMIC DNA]</scope>
    <source>
        <strain evidence="2">Cfa_2016G</strain>
        <tissue evidence="2">Leaf</tissue>
    </source>
</reference>